<dbReference type="Proteomes" id="UP001634394">
    <property type="component" value="Unassembled WGS sequence"/>
</dbReference>
<sequence>MLSCSKELLTLGKGKTSCPVLTFEEHESKLNKTIMTRLLFIAFLGLALADNICKNSIFLEWKRDSTDCSVFYLCVGDTAVKYTCPDGKVADVQSKACVSKGTIPNICSEFSFERKASDQAMGLTSTCKLGDPASHRGSCAKFLECTRVENGSFIMQERECPYPLLYDAASGKCVNYQHVTCGDRPEPKDPCEYESNQCKSAMCVPCSVRYPGCNNLPDGKNPWIGKEWSPFYVVCHQGRVTLQAQCPHSDTGYQIFNPYSRECVEFYLNNRAN</sequence>
<dbReference type="EMBL" id="JBJQND010000012">
    <property type="protein sequence ID" value="KAL3859196.1"/>
    <property type="molecule type" value="Genomic_DNA"/>
</dbReference>
<dbReference type="InterPro" id="IPR036508">
    <property type="entry name" value="Chitin-bd_dom_sf"/>
</dbReference>
<reference evidence="2 3" key="1">
    <citation type="submission" date="2024-11" db="EMBL/GenBank/DDBJ databases">
        <title>Chromosome-level genome assembly of the freshwater bivalve Anodonta woodiana.</title>
        <authorList>
            <person name="Chen X."/>
        </authorList>
    </citation>
    <scope>NUCLEOTIDE SEQUENCE [LARGE SCALE GENOMIC DNA]</scope>
    <source>
        <strain evidence="2">MN2024</strain>
        <tissue evidence="2">Gills</tissue>
    </source>
</reference>
<protein>
    <recommendedName>
        <fullName evidence="1">Chitin-binding type-2 domain-containing protein</fullName>
    </recommendedName>
</protein>
<feature type="domain" description="Chitin-binding type-2" evidence="1">
    <location>
        <begin position="124"/>
        <end position="183"/>
    </location>
</feature>
<dbReference type="Gene3D" id="2.170.140.10">
    <property type="entry name" value="Chitin binding domain"/>
    <property type="match status" value="2"/>
</dbReference>
<organism evidence="2 3">
    <name type="scientific">Sinanodonta woodiana</name>
    <name type="common">Chinese pond mussel</name>
    <name type="synonym">Anodonta woodiana</name>
    <dbReference type="NCBI Taxonomy" id="1069815"/>
    <lineage>
        <taxon>Eukaryota</taxon>
        <taxon>Metazoa</taxon>
        <taxon>Spiralia</taxon>
        <taxon>Lophotrochozoa</taxon>
        <taxon>Mollusca</taxon>
        <taxon>Bivalvia</taxon>
        <taxon>Autobranchia</taxon>
        <taxon>Heteroconchia</taxon>
        <taxon>Palaeoheterodonta</taxon>
        <taxon>Unionida</taxon>
        <taxon>Unionoidea</taxon>
        <taxon>Unionidae</taxon>
        <taxon>Unioninae</taxon>
        <taxon>Sinanodonta</taxon>
    </lineage>
</organism>
<gene>
    <name evidence="2" type="ORF">ACJMK2_009425</name>
</gene>
<evidence type="ECO:0000259" key="1">
    <source>
        <dbReference type="PROSITE" id="PS50940"/>
    </source>
</evidence>
<keyword evidence="3" id="KW-1185">Reference proteome</keyword>
<dbReference type="SMART" id="SM00494">
    <property type="entry name" value="ChtBD2"/>
    <property type="match status" value="2"/>
</dbReference>
<comment type="caution">
    <text evidence="2">The sequence shown here is derived from an EMBL/GenBank/DDBJ whole genome shotgun (WGS) entry which is preliminary data.</text>
</comment>
<feature type="domain" description="Chitin-binding type-2" evidence="1">
    <location>
        <begin position="50"/>
        <end position="109"/>
    </location>
</feature>
<dbReference type="AlphaFoldDB" id="A0ABD3VDE8"/>
<dbReference type="PROSITE" id="PS50940">
    <property type="entry name" value="CHIT_BIND_II"/>
    <property type="match status" value="2"/>
</dbReference>
<dbReference type="InterPro" id="IPR002557">
    <property type="entry name" value="Chitin-bd_dom"/>
</dbReference>
<accession>A0ABD3VDE8</accession>
<proteinExistence type="predicted"/>
<dbReference type="Pfam" id="PF01607">
    <property type="entry name" value="CBM_14"/>
    <property type="match status" value="1"/>
</dbReference>
<name>A0ABD3VDE8_SINWO</name>
<dbReference type="SUPFAM" id="SSF57625">
    <property type="entry name" value="Invertebrate chitin-binding proteins"/>
    <property type="match status" value="2"/>
</dbReference>
<evidence type="ECO:0000313" key="2">
    <source>
        <dbReference type="EMBL" id="KAL3859196.1"/>
    </source>
</evidence>
<evidence type="ECO:0000313" key="3">
    <source>
        <dbReference type="Proteomes" id="UP001634394"/>
    </source>
</evidence>